<dbReference type="FunCoup" id="F4RMQ5">
    <property type="interactions" value="140"/>
</dbReference>
<dbReference type="HOGENOM" id="CLU_090376_2_0_1"/>
<keyword evidence="2" id="KW-0802">TPR repeat</keyword>
<organism evidence="5">
    <name type="scientific">Melampsora larici-populina (strain 98AG31 / pathotype 3-4-7)</name>
    <name type="common">Poplar leaf rust fungus</name>
    <dbReference type="NCBI Taxonomy" id="747676"/>
    <lineage>
        <taxon>Eukaryota</taxon>
        <taxon>Fungi</taxon>
        <taxon>Dikarya</taxon>
        <taxon>Basidiomycota</taxon>
        <taxon>Pucciniomycotina</taxon>
        <taxon>Pucciniomycetes</taxon>
        <taxon>Pucciniales</taxon>
        <taxon>Melampsoraceae</taxon>
        <taxon>Melampsora</taxon>
    </lineage>
</organism>
<dbReference type="PANTHER" id="PTHR22904:SF523">
    <property type="entry name" value="STRESS-INDUCED-PHOSPHOPROTEIN 1"/>
    <property type="match status" value="1"/>
</dbReference>
<dbReference type="eggNOG" id="ENOG502S442">
    <property type="taxonomic scope" value="Eukaryota"/>
</dbReference>
<dbReference type="SMART" id="SM00028">
    <property type="entry name" value="TPR"/>
    <property type="match status" value="3"/>
</dbReference>
<accession>F4RMQ5</accession>
<keyword evidence="1" id="KW-0677">Repeat</keyword>
<keyword evidence="5" id="KW-1185">Reference proteome</keyword>
<proteinExistence type="predicted"/>
<dbReference type="GO" id="GO:0051879">
    <property type="term" value="F:Hsp90 protein binding"/>
    <property type="evidence" value="ECO:0007669"/>
    <property type="project" value="TreeGrafter"/>
</dbReference>
<reference evidence="5" key="1">
    <citation type="journal article" date="2011" name="Proc. Natl. Acad. Sci. U.S.A.">
        <title>Obligate biotrophy features unraveled by the genomic analysis of rust fungi.</title>
        <authorList>
            <person name="Duplessis S."/>
            <person name="Cuomo C.A."/>
            <person name="Lin Y.-C."/>
            <person name="Aerts A."/>
            <person name="Tisserant E."/>
            <person name="Veneault-Fourrey C."/>
            <person name="Joly D.L."/>
            <person name="Hacquard S."/>
            <person name="Amselem J."/>
            <person name="Cantarel B.L."/>
            <person name="Chiu R."/>
            <person name="Coutinho P.M."/>
            <person name="Feau N."/>
            <person name="Field M."/>
            <person name="Frey P."/>
            <person name="Gelhaye E."/>
            <person name="Goldberg J."/>
            <person name="Grabherr M.G."/>
            <person name="Kodira C.D."/>
            <person name="Kohler A."/>
            <person name="Kuees U."/>
            <person name="Lindquist E.A."/>
            <person name="Lucas S.M."/>
            <person name="Mago R."/>
            <person name="Mauceli E."/>
            <person name="Morin E."/>
            <person name="Murat C."/>
            <person name="Pangilinan J.L."/>
            <person name="Park R."/>
            <person name="Pearson M."/>
            <person name="Quesneville H."/>
            <person name="Rouhier N."/>
            <person name="Sakthikumar S."/>
            <person name="Salamov A.A."/>
            <person name="Schmutz J."/>
            <person name="Selles B."/>
            <person name="Shapiro H."/>
            <person name="Tanguay P."/>
            <person name="Tuskan G.A."/>
            <person name="Henrissat B."/>
            <person name="Van de Peer Y."/>
            <person name="Rouze P."/>
            <person name="Ellis J.G."/>
            <person name="Dodds P.N."/>
            <person name="Schein J.E."/>
            <person name="Zhong S."/>
            <person name="Hamelin R.C."/>
            <person name="Grigoriev I.V."/>
            <person name="Szabo L.J."/>
            <person name="Martin F."/>
        </authorList>
    </citation>
    <scope>NUCLEOTIDE SEQUENCE [LARGE SCALE GENOMIC DNA]</scope>
    <source>
        <strain evidence="5">98AG31 / pathotype 3-4-7</strain>
    </source>
</reference>
<name>F4RMQ5_MELLP</name>
<feature type="region of interest" description="Disordered" evidence="3">
    <location>
        <begin position="1"/>
        <end position="25"/>
    </location>
</feature>
<dbReference type="InParanoid" id="F4RMQ5"/>
<dbReference type="VEuPathDB" id="FungiDB:MELLADRAFT_87294"/>
<evidence type="ECO:0000256" key="1">
    <source>
        <dbReference type="ARBA" id="ARBA00022737"/>
    </source>
</evidence>
<dbReference type="PANTHER" id="PTHR22904">
    <property type="entry name" value="TPR REPEAT CONTAINING PROTEIN"/>
    <property type="match status" value="1"/>
</dbReference>
<dbReference type="AlphaFoldDB" id="F4RMQ5"/>
<sequence length="238" mass="25956">MAAGFSPHNPTGHIHQSSCCSGNEPKLTVEAPSSLDDLITLYDLSVDSSTNKVNLAPKANANIKGAAKSVQDTLDIINDLSQYLVRAPFPHCPPQPQLVQNNARSQQINKMKEDGNVAFKGNNFERAVELYTLAAEAAATRPLFEPSMWVKEELSVVLCNRAAAYQSMKKWVEALCDAEAVIQLKRNWSKGHFRKAKALQGMGKLDQARDAALLGLEFEPDNSDLRTIHNEIAAASAA</sequence>
<dbReference type="Gene3D" id="1.25.40.10">
    <property type="entry name" value="Tetratricopeptide repeat domain"/>
    <property type="match status" value="1"/>
</dbReference>
<dbReference type="Proteomes" id="UP000001072">
    <property type="component" value="Unassembled WGS sequence"/>
</dbReference>
<evidence type="ECO:0000313" key="4">
    <source>
        <dbReference type="EMBL" id="EGG06150.1"/>
    </source>
</evidence>
<dbReference type="EMBL" id="GL883109">
    <property type="protein sequence ID" value="EGG06150.1"/>
    <property type="molecule type" value="Genomic_DNA"/>
</dbReference>
<dbReference type="OrthoDB" id="433738at2759"/>
<evidence type="ECO:0000256" key="2">
    <source>
        <dbReference type="ARBA" id="ARBA00022803"/>
    </source>
</evidence>
<dbReference type="STRING" id="747676.F4RMQ5"/>
<gene>
    <name evidence="4" type="ORF">MELLADRAFT_87294</name>
</gene>
<dbReference type="InterPro" id="IPR019734">
    <property type="entry name" value="TPR_rpt"/>
</dbReference>
<dbReference type="InterPro" id="IPR011990">
    <property type="entry name" value="TPR-like_helical_dom_sf"/>
</dbReference>
<dbReference type="SUPFAM" id="SSF48452">
    <property type="entry name" value="TPR-like"/>
    <property type="match status" value="1"/>
</dbReference>
<dbReference type="KEGG" id="mlr:MELLADRAFT_87294"/>
<dbReference type="GeneID" id="18934458"/>
<protein>
    <submittedName>
        <fullName evidence="4">Uncharacterized protein</fullName>
    </submittedName>
</protein>
<evidence type="ECO:0000256" key="3">
    <source>
        <dbReference type="SAM" id="MobiDB-lite"/>
    </source>
</evidence>
<evidence type="ECO:0000313" key="5">
    <source>
        <dbReference type="Proteomes" id="UP000001072"/>
    </source>
</evidence>
<dbReference type="RefSeq" id="XP_007410388.1">
    <property type="nucleotide sequence ID" value="XM_007410326.1"/>
</dbReference>